<dbReference type="OrthoDB" id="997196at2"/>
<comment type="similarity">
    <text evidence="1">Belongs to the protease inhibitor I11 (ecotin) family.</text>
</comment>
<dbReference type="AlphaFoldDB" id="A0A238VJ00"/>
<reference evidence="3" key="1">
    <citation type="submission" date="2017-06" db="EMBL/GenBank/DDBJ databases">
        <authorList>
            <person name="Kim H.J."/>
            <person name="Triplett B.A."/>
        </authorList>
    </citation>
    <scope>NUCLEOTIDE SEQUENCE [LARGE SCALE GENOMIC DNA]</scope>
    <source>
        <strain evidence="3">DSM 29150</strain>
    </source>
</reference>
<keyword evidence="4" id="KW-1185">Reference proteome</keyword>
<name>A0A238VJ00_9FLAO</name>
<gene>
    <name evidence="3" type="ORF">SAMN06265371_101399</name>
</gene>
<evidence type="ECO:0000313" key="3">
    <source>
        <dbReference type="EMBL" id="SNR33489.1"/>
    </source>
</evidence>
<dbReference type="PANTHER" id="PTHR35890">
    <property type="match status" value="1"/>
</dbReference>
<dbReference type="PANTHER" id="PTHR35890:SF3">
    <property type="entry name" value="ECOTIN"/>
    <property type="match status" value="1"/>
</dbReference>
<dbReference type="RefSeq" id="WP_089380048.1">
    <property type="nucleotide sequence ID" value="NZ_FZNT01000001.1"/>
</dbReference>
<dbReference type="SUPFAM" id="SSF49772">
    <property type="entry name" value="Ecotin, trypsin inhibitor"/>
    <property type="match status" value="1"/>
</dbReference>
<dbReference type="GO" id="GO:0004867">
    <property type="term" value="F:serine-type endopeptidase inhibitor activity"/>
    <property type="evidence" value="ECO:0007669"/>
    <property type="project" value="InterPro"/>
</dbReference>
<organism evidence="3 4">
    <name type="scientific">Lutibacter agarilyticus</name>
    <dbReference type="NCBI Taxonomy" id="1109740"/>
    <lineage>
        <taxon>Bacteria</taxon>
        <taxon>Pseudomonadati</taxon>
        <taxon>Bacteroidota</taxon>
        <taxon>Flavobacteriia</taxon>
        <taxon>Flavobacteriales</taxon>
        <taxon>Flavobacteriaceae</taxon>
        <taxon>Lutibacter</taxon>
    </lineage>
</organism>
<dbReference type="Gene3D" id="2.60.40.550">
    <property type="entry name" value="Ecotin"/>
    <property type="match status" value="1"/>
</dbReference>
<dbReference type="Proteomes" id="UP000198384">
    <property type="component" value="Unassembled WGS sequence"/>
</dbReference>
<evidence type="ECO:0000256" key="2">
    <source>
        <dbReference type="SAM" id="SignalP"/>
    </source>
</evidence>
<dbReference type="Pfam" id="PF03974">
    <property type="entry name" value="Ecotin"/>
    <property type="match status" value="1"/>
</dbReference>
<sequence>MMKKTVISSILLLFAVFVFSQENTNKITELKELDISMYPVPKEGFSLYTIQLEPKQNEANFQIELYAEKIEEVDCNKYQLLGEFIKHNLEGWGYSYYEFNSNGDIMGTRMACPNSSKHEEFVKSSVILVRYNSNIPIVVYLPNKMSLKYKIWERNEVEFEAKQQ</sequence>
<keyword evidence="2" id="KW-0732">Signal</keyword>
<accession>A0A238VJ00</accession>
<dbReference type="InterPro" id="IPR005658">
    <property type="entry name" value="Prot_inh_ecotin"/>
</dbReference>
<dbReference type="EMBL" id="FZNT01000001">
    <property type="protein sequence ID" value="SNR33489.1"/>
    <property type="molecule type" value="Genomic_DNA"/>
</dbReference>
<feature type="signal peptide" evidence="2">
    <location>
        <begin position="1"/>
        <end position="20"/>
    </location>
</feature>
<proteinExistence type="inferred from homology"/>
<evidence type="ECO:0000256" key="1">
    <source>
        <dbReference type="ARBA" id="ARBA00010558"/>
    </source>
</evidence>
<dbReference type="InterPro" id="IPR036198">
    <property type="entry name" value="Ecotin_sf"/>
</dbReference>
<evidence type="ECO:0000313" key="4">
    <source>
        <dbReference type="Proteomes" id="UP000198384"/>
    </source>
</evidence>
<protein>
    <submittedName>
        <fullName evidence="3">Ecotin</fullName>
    </submittedName>
</protein>
<feature type="chain" id="PRO_5012376062" evidence="2">
    <location>
        <begin position="21"/>
        <end position="164"/>
    </location>
</feature>